<feature type="transmembrane region" description="Helical" evidence="1">
    <location>
        <begin position="126"/>
        <end position="146"/>
    </location>
</feature>
<feature type="transmembrane region" description="Helical" evidence="1">
    <location>
        <begin position="239"/>
        <end position="258"/>
    </location>
</feature>
<gene>
    <name evidence="2" type="ORF">KN1_14460</name>
</gene>
<dbReference type="GeneID" id="66163162"/>
<dbReference type="KEGG" id="csty:KN1_14460"/>
<feature type="transmembrane region" description="Helical" evidence="1">
    <location>
        <begin position="214"/>
        <end position="232"/>
    </location>
</feature>
<sequence length="347" mass="36907">MSSNKQVLSGLTPLLLYSLATYVMVAPAFTVTQFNLPQWLSFLIVSIPFGGRIIGSLTYQRLIVSLGSKALYVFSTISLGILSVASGITINIPLLLAVRAFIGVVFGIATSLAVEEAVSSGKKLLVALTMSGWAFGWIGGAIAYIYLKEWTLIALSGLITSPFSLLYPNVTDFARYKNQSLSLPSLTSVLIFFFSFEPAFVLQLAPSIVEDQGGIIWVIIGYALSIPMYLLVPRLSISEAKVTAIYTLVSAISGVLFFQTSIPYVLVLFTAFGLGINSIAPRLASAYGATPRNMGIALNTAALGGVIVPVVSSIDIKAVATLFTAISMTILLILSVRAKTQLGVGIK</sequence>
<feature type="transmembrane region" description="Helical" evidence="1">
    <location>
        <begin position="96"/>
        <end position="114"/>
    </location>
</feature>
<keyword evidence="1" id="KW-1133">Transmembrane helix</keyword>
<reference evidence="2 3" key="1">
    <citation type="submission" date="2021-04" db="EMBL/GenBank/DDBJ databases">
        <title>Complete genome sequence of Stygiolobus sp. KN-1.</title>
        <authorList>
            <person name="Nakamura K."/>
            <person name="Sakai H."/>
            <person name="Kurosawa N."/>
        </authorList>
    </citation>
    <scope>NUCLEOTIDE SEQUENCE [LARGE SCALE GENOMIC DNA]</scope>
    <source>
        <strain evidence="2 3">KN-1</strain>
    </source>
</reference>
<dbReference type="EMBL" id="AP024597">
    <property type="protein sequence ID" value="BCU70149.1"/>
    <property type="molecule type" value="Genomic_DNA"/>
</dbReference>
<feature type="transmembrane region" description="Helical" evidence="1">
    <location>
        <begin position="7"/>
        <end position="27"/>
    </location>
</feature>
<evidence type="ECO:0008006" key="4">
    <source>
        <dbReference type="Google" id="ProtNLM"/>
    </source>
</evidence>
<feature type="transmembrane region" description="Helical" evidence="1">
    <location>
        <begin position="39"/>
        <end position="59"/>
    </location>
</feature>
<evidence type="ECO:0000313" key="3">
    <source>
        <dbReference type="Proteomes" id="UP000825123"/>
    </source>
</evidence>
<evidence type="ECO:0000313" key="2">
    <source>
        <dbReference type="EMBL" id="BCU70149.1"/>
    </source>
</evidence>
<feature type="transmembrane region" description="Helical" evidence="1">
    <location>
        <begin position="152"/>
        <end position="170"/>
    </location>
</feature>
<feature type="transmembrane region" description="Helical" evidence="1">
    <location>
        <begin position="182"/>
        <end position="202"/>
    </location>
</feature>
<protein>
    <recommendedName>
        <fullName evidence="4">Transporter</fullName>
    </recommendedName>
</protein>
<dbReference type="RefSeq" id="WP_221286562.1">
    <property type="nucleotide sequence ID" value="NZ_AP024597.1"/>
</dbReference>
<feature type="transmembrane region" description="Helical" evidence="1">
    <location>
        <begin position="264"/>
        <end position="284"/>
    </location>
</feature>
<dbReference type="SUPFAM" id="SSF103473">
    <property type="entry name" value="MFS general substrate transporter"/>
    <property type="match status" value="1"/>
</dbReference>
<dbReference type="InterPro" id="IPR036259">
    <property type="entry name" value="MFS_trans_sf"/>
</dbReference>
<dbReference type="Gene3D" id="1.20.1250.20">
    <property type="entry name" value="MFS general substrate transporter like domains"/>
    <property type="match status" value="1"/>
</dbReference>
<organism evidence="2 3">
    <name type="scientific">Stygiolobus caldivivus</name>
    <dbReference type="NCBI Taxonomy" id="2824673"/>
    <lineage>
        <taxon>Archaea</taxon>
        <taxon>Thermoproteota</taxon>
        <taxon>Thermoprotei</taxon>
        <taxon>Sulfolobales</taxon>
        <taxon>Sulfolobaceae</taxon>
        <taxon>Stygiolobus</taxon>
    </lineage>
</organism>
<keyword evidence="1" id="KW-0472">Membrane</keyword>
<name>A0A8D5U7D2_9CREN</name>
<feature type="transmembrane region" description="Helical" evidence="1">
    <location>
        <begin position="296"/>
        <end position="314"/>
    </location>
</feature>
<feature type="transmembrane region" description="Helical" evidence="1">
    <location>
        <begin position="320"/>
        <end position="338"/>
    </location>
</feature>
<evidence type="ECO:0000256" key="1">
    <source>
        <dbReference type="SAM" id="Phobius"/>
    </source>
</evidence>
<keyword evidence="1" id="KW-0812">Transmembrane</keyword>
<proteinExistence type="predicted"/>
<keyword evidence="3" id="KW-1185">Reference proteome</keyword>
<dbReference type="AlphaFoldDB" id="A0A8D5U7D2"/>
<accession>A0A8D5U7D2</accession>
<feature type="transmembrane region" description="Helical" evidence="1">
    <location>
        <begin position="71"/>
        <end position="90"/>
    </location>
</feature>
<dbReference type="Proteomes" id="UP000825123">
    <property type="component" value="Chromosome"/>
</dbReference>